<evidence type="ECO:0000313" key="1">
    <source>
        <dbReference type="Ensembl" id="ENSHBUP00000022741.1"/>
    </source>
</evidence>
<evidence type="ECO:0008006" key="3">
    <source>
        <dbReference type="Google" id="ProtNLM"/>
    </source>
</evidence>
<keyword evidence="2" id="KW-1185">Reference proteome</keyword>
<dbReference type="InterPro" id="IPR013783">
    <property type="entry name" value="Ig-like_fold"/>
</dbReference>
<organism evidence="1 2">
    <name type="scientific">Haplochromis burtoni</name>
    <name type="common">Burton's mouthbrooder</name>
    <name type="synonym">Chromis burtoni</name>
    <dbReference type="NCBI Taxonomy" id="8153"/>
    <lineage>
        <taxon>Eukaryota</taxon>
        <taxon>Metazoa</taxon>
        <taxon>Chordata</taxon>
        <taxon>Craniata</taxon>
        <taxon>Vertebrata</taxon>
        <taxon>Euteleostomi</taxon>
        <taxon>Actinopterygii</taxon>
        <taxon>Neopterygii</taxon>
        <taxon>Teleostei</taxon>
        <taxon>Neoteleostei</taxon>
        <taxon>Acanthomorphata</taxon>
        <taxon>Ovalentaria</taxon>
        <taxon>Cichlomorphae</taxon>
        <taxon>Cichliformes</taxon>
        <taxon>Cichlidae</taxon>
        <taxon>African cichlids</taxon>
        <taxon>Pseudocrenilabrinae</taxon>
        <taxon>Haplochromini</taxon>
        <taxon>Haplochromis</taxon>
    </lineage>
</organism>
<dbReference type="Gene3D" id="2.60.40.10">
    <property type="entry name" value="Immunoglobulins"/>
    <property type="match status" value="1"/>
</dbReference>
<protein>
    <recommendedName>
        <fullName evidence="3">Immunoglobulin V-set domain-containing protein</fullName>
    </recommendedName>
</protein>
<reference evidence="1" key="2">
    <citation type="submission" date="2025-09" db="UniProtKB">
        <authorList>
            <consortium name="Ensembl"/>
        </authorList>
    </citation>
    <scope>IDENTIFICATION</scope>
</reference>
<dbReference type="Ensembl" id="ENSHBUT00000012858.1">
    <property type="protein sequence ID" value="ENSHBUP00000022741.1"/>
    <property type="gene ID" value="ENSHBUG00000003174.1"/>
</dbReference>
<name>A0A3Q2WBY9_HAPBU</name>
<dbReference type="STRING" id="8153.ENSHBUP00000022741"/>
<reference evidence="1" key="1">
    <citation type="submission" date="2025-08" db="UniProtKB">
        <authorList>
            <consortium name="Ensembl"/>
        </authorList>
    </citation>
    <scope>IDENTIFICATION</scope>
</reference>
<dbReference type="AlphaFoldDB" id="A0A3Q2WBY9"/>
<proteinExistence type="predicted"/>
<accession>A0A3Q2WBY9</accession>
<dbReference type="Proteomes" id="UP000264840">
    <property type="component" value="Unplaced"/>
</dbReference>
<sequence length="146" mass="16515">MLNTNYRSCRTIDPIPITVLVSILLIFVTKHTHLSALLTKAIPSLTGHIGYTYTLMDNTSEINKYNLLKNTLKILNVRNNKVTSNSIRVDLFPSNGTFRINNLSSSDSGKYTLQTFDSDGRSSGGWTLQLFIQGKCWEIKPLIDFW</sequence>
<dbReference type="InterPro" id="IPR036179">
    <property type="entry name" value="Ig-like_dom_sf"/>
</dbReference>
<dbReference type="SUPFAM" id="SSF48726">
    <property type="entry name" value="Immunoglobulin"/>
    <property type="match status" value="1"/>
</dbReference>
<evidence type="ECO:0000313" key="2">
    <source>
        <dbReference type="Proteomes" id="UP000264840"/>
    </source>
</evidence>
<dbReference type="GeneTree" id="ENSGT01030000234806"/>